<organism evidence="8 9">
    <name type="scientific">Hymenobacter volaticus</name>
    <dbReference type="NCBI Taxonomy" id="2932254"/>
    <lineage>
        <taxon>Bacteria</taxon>
        <taxon>Pseudomonadati</taxon>
        <taxon>Bacteroidota</taxon>
        <taxon>Cytophagia</taxon>
        <taxon>Cytophagales</taxon>
        <taxon>Hymenobacteraceae</taxon>
        <taxon>Hymenobacter</taxon>
    </lineage>
</organism>
<proteinExistence type="inferred from homology"/>
<dbReference type="Proteomes" id="UP000830401">
    <property type="component" value="Chromosome"/>
</dbReference>
<dbReference type="EC" id="1.3.3.15" evidence="6"/>
<keyword evidence="6" id="KW-0963">Cytoplasm</keyword>
<evidence type="ECO:0000259" key="7">
    <source>
        <dbReference type="Pfam" id="PF01593"/>
    </source>
</evidence>
<name>A0ABY4G2L9_9BACT</name>
<evidence type="ECO:0000256" key="5">
    <source>
        <dbReference type="ARBA" id="ARBA00023133"/>
    </source>
</evidence>
<evidence type="ECO:0000256" key="1">
    <source>
        <dbReference type="ARBA" id="ARBA00001974"/>
    </source>
</evidence>
<comment type="cofactor">
    <cofactor evidence="1 6">
        <name>FAD</name>
        <dbReference type="ChEBI" id="CHEBI:57692"/>
    </cofactor>
</comment>
<keyword evidence="3 6" id="KW-0274">FAD</keyword>
<dbReference type="InterPro" id="IPR004572">
    <property type="entry name" value="Protoporphyrinogen_oxidase"/>
</dbReference>
<evidence type="ECO:0000256" key="6">
    <source>
        <dbReference type="RuleBase" id="RU364052"/>
    </source>
</evidence>
<comment type="similarity">
    <text evidence="6">Belongs to the protoporphyrinogen/coproporphyrinogen oxidase family. Coproporphyrinogen III oxidase subfamily.</text>
</comment>
<dbReference type="GO" id="GO:0004729">
    <property type="term" value="F:oxygen-dependent protoporphyrinogen oxidase activity"/>
    <property type="evidence" value="ECO:0007669"/>
    <property type="project" value="UniProtKB-EC"/>
</dbReference>
<evidence type="ECO:0000313" key="9">
    <source>
        <dbReference type="Proteomes" id="UP000830401"/>
    </source>
</evidence>
<evidence type="ECO:0000256" key="4">
    <source>
        <dbReference type="ARBA" id="ARBA00023002"/>
    </source>
</evidence>
<dbReference type="PANTHER" id="PTHR42923:SF3">
    <property type="entry name" value="PROTOPORPHYRINOGEN OXIDASE"/>
    <property type="match status" value="1"/>
</dbReference>
<dbReference type="Gene3D" id="3.90.660.20">
    <property type="entry name" value="Protoporphyrinogen oxidase, mitochondrial, domain 2"/>
    <property type="match status" value="1"/>
</dbReference>
<dbReference type="InterPro" id="IPR002937">
    <property type="entry name" value="Amino_oxidase"/>
</dbReference>
<dbReference type="SUPFAM" id="SSF51905">
    <property type="entry name" value="FAD/NAD(P)-binding domain"/>
    <property type="match status" value="1"/>
</dbReference>
<dbReference type="Pfam" id="PF01593">
    <property type="entry name" value="Amino_oxidase"/>
    <property type="match status" value="1"/>
</dbReference>
<sequence>MTIAILGGGISGLTLAWQLQKAGIAYDLFEAEATPGGSLASVQHQDGYLLETGPNSLQLSDELLELITELGLTNEIQDAAEVSKHRYVLRNGRYQQLPSSPPALLTNGFFSWKAKFNILRELNRPAAPLDPNETVAAFFRRRFGPEIVDYAVNPFISGIYAGDPAQLLVHKTFSKVAALEQQYGSVLRGLAKSGGGAGRRRIITLRNGIQHLTDTLAARLTHRHPGQRVQALHRTADGRYQVHTSAGSNGGFAYDAVVLSVPAFAAAPLLQPHFPEAAAALAAVKYPPMAAVYTAYRREDVGHPLNGFGALNPKVERPYAAGSIWTSSIYPNRVPAGQVLFTTFVGGAQYEEHALQPEATQKAAVHEELSRFYAIKAKQPIWQYRYLWKKAIPQYDQHIVAAHATTDALQAHGIWSVANWRGGVGVPDCIRHARTIAEQLVAVSKQPQQQPLPSA</sequence>
<dbReference type="EMBL" id="CP095061">
    <property type="protein sequence ID" value="UOQ65076.1"/>
    <property type="molecule type" value="Genomic_DNA"/>
</dbReference>
<keyword evidence="4 6" id="KW-0560">Oxidoreductase</keyword>
<dbReference type="PANTHER" id="PTHR42923">
    <property type="entry name" value="PROTOPORPHYRINOGEN OXIDASE"/>
    <property type="match status" value="1"/>
</dbReference>
<gene>
    <name evidence="8" type="primary">hemG</name>
    <name evidence="8" type="ORF">MUN86_16085</name>
</gene>
<dbReference type="Gene3D" id="1.10.3110.10">
    <property type="entry name" value="protoporphyrinogen ix oxidase, domain 3"/>
    <property type="match status" value="1"/>
</dbReference>
<protein>
    <recommendedName>
        <fullName evidence="6">Coproporphyrinogen III oxidase</fullName>
        <ecNumber evidence="6">1.3.3.15</ecNumber>
    </recommendedName>
</protein>
<dbReference type="InterPro" id="IPR050464">
    <property type="entry name" value="Zeta_carotene_desat/Oxidored"/>
</dbReference>
<dbReference type="Gene3D" id="3.50.50.60">
    <property type="entry name" value="FAD/NAD(P)-binding domain"/>
    <property type="match status" value="1"/>
</dbReference>
<comment type="catalytic activity">
    <reaction evidence="6">
        <text>coproporphyrinogen III + 3 O2 = coproporphyrin III + 3 H2O2</text>
        <dbReference type="Rhea" id="RHEA:43436"/>
        <dbReference type="ChEBI" id="CHEBI:15379"/>
        <dbReference type="ChEBI" id="CHEBI:16240"/>
        <dbReference type="ChEBI" id="CHEBI:57309"/>
        <dbReference type="ChEBI" id="CHEBI:131725"/>
        <dbReference type="EC" id="1.3.3.15"/>
    </reaction>
</comment>
<dbReference type="RefSeq" id="WP_245119085.1">
    <property type="nucleotide sequence ID" value="NZ_CP095061.1"/>
</dbReference>
<evidence type="ECO:0000313" key="8">
    <source>
        <dbReference type="EMBL" id="UOQ65076.1"/>
    </source>
</evidence>
<comment type="function">
    <text evidence="6">Involved in coproporphyrin-dependent heme b biosynthesis. Catalyzes the oxidation of coproporphyrinogen III to coproporphyrin III.</text>
</comment>
<keyword evidence="2 6" id="KW-0285">Flavoprotein</keyword>
<keyword evidence="9" id="KW-1185">Reference proteome</keyword>
<keyword evidence="5 6" id="KW-0350">Heme biosynthesis</keyword>
<comment type="pathway">
    <text evidence="6">Porphyrin-containing compound metabolism; protoheme biosynthesis.</text>
</comment>
<feature type="domain" description="Amine oxidase" evidence="7">
    <location>
        <begin position="10"/>
        <end position="439"/>
    </location>
</feature>
<dbReference type="NCBIfam" id="TIGR00562">
    <property type="entry name" value="proto_IX_ox"/>
    <property type="match status" value="1"/>
</dbReference>
<evidence type="ECO:0000256" key="2">
    <source>
        <dbReference type="ARBA" id="ARBA00022630"/>
    </source>
</evidence>
<reference evidence="8" key="1">
    <citation type="submission" date="2022-04" db="EMBL/GenBank/DDBJ databases">
        <title>Hymenobacter sp. isolated from the air.</title>
        <authorList>
            <person name="Won M."/>
            <person name="Lee C.-M."/>
            <person name="Woen H.-Y."/>
            <person name="Kwon S.-W."/>
        </authorList>
    </citation>
    <scope>NUCLEOTIDE SEQUENCE</scope>
    <source>
        <strain evidence="8">5420S-77</strain>
    </source>
</reference>
<dbReference type="SUPFAM" id="SSF54373">
    <property type="entry name" value="FAD-linked reductases, C-terminal domain"/>
    <property type="match status" value="1"/>
</dbReference>
<comment type="subcellular location">
    <subcellularLocation>
        <location evidence="6">Cytoplasm</location>
    </subcellularLocation>
</comment>
<dbReference type="InterPro" id="IPR036188">
    <property type="entry name" value="FAD/NAD-bd_sf"/>
</dbReference>
<evidence type="ECO:0000256" key="3">
    <source>
        <dbReference type="ARBA" id="ARBA00022827"/>
    </source>
</evidence>
<accession>A0ABY4G2L9</accession>